<feature type="non-terminal residue" evidence="1">
    <location>
        <position position="325"/>
    </location>
</feature>
<accession>A0A232ELG3</accession>
<gene>
    <name evidence="1" type="ORF">TSAR_001988</name>
</gene>
<evidence type="ECO:0000313" key="1">
    <source>
        <dbReference type="EMBL" id="OXU19142.1"/>
    </source>
</evidence>
<organism evidence="1 2">
    <name type="scientific">Trichomalopsis sarcophagae</name>
    <dbReference type="NCBI Taxonomy" id="543379"/>
    <lineage>
        <taxon>Eukaryota</taxon>
        <taxon>Metazoa</taxon>
        <taxon>Ecdysozoa</taxon>
        <taxon>Arthropoda</taxon>
        <taxon>Hexapoda</taxon>
        <taxon>Insecta</taxon>
        <taxon>Pterygota</taxon>
        <taxon>Neoptera</taxon>
        <taxon>Endopterygota</taxon>
        <taxon>Hymenoptera</taxon>
        <taxon>Apocrita</taxon>
        <taxon>Proctotrupomorpha</taxon>
        <taxon>Chalcidoidea</taxon>
        <taxon>Pteromalidae</taxon>
        <taxon>Pteromalinae</taxon>
        <taxon>Trichomalopsis</taxon>
    </lineage>
</organism>
<proteinExistence type="predicted"/>
<reference evidence="1 2" key="1">
    <citation type="journal article" date="2017" name="Curr. Biol.">
        <title>The Evolution of Venom by Co-option of Single-Copy Genes.</title>
        <authorList>
            <person name="Martinson E.O."/>
            <person name="Mrinalini"/>
            <person name="Kelkar Y.D."/>
            <person name="Chang C.H."/>
            <person name="Werren J.H."/>
        </authorList>
    </citation>
    <scope>NUCLEOTIDE SEQUENCE [LARGE SCALE GENOMIC DNA]</scope>
    <source>
        <strain evidence="1 2">Alberta</strain>
        <tissue evidence="1">Whole body</tissue>
    </source>
</reference>
<name>A0A232ELG3_9HYME</name>
<evidence type="ECO:0000313" key="2">
    <source>
        <dbReference type="Proteomes" id="UP000215335"/>
    </source>
</evidence>
<sequence>MLVSGVTQSNENFEVDDNFDLSLISIVRNRDNLCLPWSLVVGEAFLNIKEDATDAAKKEWTVIRNGRTKRPRINVNHRSQNSNSFGSGEAPFFDGRATIRDVQPSKIINISYDAREHYYDIILNLTGGAKRKIFCACCNKKCHYVDQHVCKSVCRACFVTPRCKKDNVQLIKCNDCFRNFLGITCFENHKTSGSYKKRNKKVCDLHECCISYCKIYRTKYWRNDACYMSALRAPKRLTENPKKYLYVIYDFKTQQDSLFKNRTDMRLHVPNLCVVQQMCTDCLTRSDLSERCETCGIREYVYREDPVRQFIELYIREKSAFHRII</sequence>
<keyword evidence="2" id="KW-1185">Reference proteome</keyword>
<dbReference type="OrthoDB" id="6751099at2759"/>
<comment type="caution">
    <text evidence="1">The sequence shown here is derived from an EMBL/GenBank/DDBJ whole genome shotgun (WGS) entry which is preliminary data.</text>
</comment>
<protein>
    <submittedName>
        <fullName evidence="1">Uncharacterized protein</fullName>
    </submittedName>
</protein>
<dbReference type="EMBL" id="NNAY01003591">
    <property type="protein sequence ID" value="OXU19142.1"/>
    <property type="molecule type" value="Genomic_DNA"/>
</dbReference>
<dbReference type="AlphaFoldDB" id="A0A232ELG3"/>
<dbReference type="Proteomes" id="UP000215335">
    <property type="component" value="Unassembled WGS sequence"/>
</dbReference>